<comment type="caution">
    <text evidence="1">The sequence shown here is derived from an EMBL/GenBank/DDBJ whole genome shotgun (WGS) entry which is preliminary data.</text>
</comment>
<keyword evidence="2" id="KW-1185">Reference proteome</keyword>
<proteinExistence type="predicted"/>
<evidence type="ECO:0008006" key="3">
    <source>
        <dbReference type="Google" id="ProtNLM"/>
    </source>
</evidence>
<evidence type="ECO:0000313" key="2">
    <source>
        <dbReference type="Proteomes" id="UP001631993"/>
    </source>
</evidence>
<accession>A0ABW9IPE0</accession>
<name>A0ABW9IPE0_STRGJ</name>
<organism evidence="1 2">
    <name type="scientific">Streptomyces galilaeus</name>
    <dbReference type="NCBI Taxonomy" id="33899"/>
    <lineage>
        <taxon>Bacteria</taxon>
        <taxon>Bacillati</taxon>
        <taxon>Actinomycetota</taxon>
        <taxon>Actinomycetes</taxon>
        <taxon>Kitasatosporales</taxon>
        <taxon>Streptomycetaceae</taxon>
        <taxon>Streptomyces</taxon>
    </lineage>
</organism>
<dbReference type="RefSeq" id="WP_369279757.1">
    <property type="nucleotide sequence ID" value="NZ_JBJVMW010000010.1"/>
</dbReference>
<gene>
    <name evidence="1" type="ORF">ACKI1S_27325</name>
</gene>
<protein>
    <recommendedName>
        <fullName evidence="3">SPOR domain-containing protein</fullName>
    </recommendedName>
</protein>
<dbReference type="EMBL" id="JBJVNE010000014">
    <property type="protein sequence ID" value="MFM9649847.1"/>
    <property type="molecule type" value="Genomic_DNA"/>
</dbReference>
<reference evidence="1 2" key="1">
    <citation type="submission" date="2024-12" db="EMBL/GenBank/DDBJ databases">
        <title>Forecasting of Potato common scab and diversities of Pathogenic streptomyces spp. in china.</title>
        <authorList>
            <person name="Handique U."/>
            <person name="Wu J."/>
        </authorList>
    </citation>
    <scope>NUCLEOTIDE SEQUENCE [LARGE SCALE GENOMIC DNA]</scope>
    <source>
        <strain evidence="1 2">ZRIMU1585</strain>
    </source>
</reference>
<sequence>MPITATYEVQCDACSGYMDGRYDTREDAEDARKELGWIDLNGGTACPDHNPAAAAAGESGSTR</sequence>
<evidence type="ECO:0000313" key="1">
    <source>
        <dbReference type="EMBL" id="MFM9649847.1"/>
    </source>
</evidence>
<dbReference type="Proteomes" id="UP001631993">
    <property type="component" value="Unassembled WGS sequence"/>
</dbReference>